<protein>
    <submittedName>
        <fullName evidence="1">Uncharacterized protein</fullName>
    </submittedName>
</protein>
<dbReference type="OrthoDB" id="2548233at2759"/>
<dbReference type="AlphaFoldDB" id="A0A2H3DCD9"/>
<dbReference type="Proteomes" id="UP000217790">
    <property type="component" value="Unassembled WGS sequence"/>
</dbReference>
<proteinExistence type="predicted"/>
<dbReference type="Gene3D" id="3.30.559.30">
    <property type="entry name" value="Nonribosomal peptide synthetase, condensation domain"/>
    <property type="match status" value="1"/>
</dbReference>
<gene>
    <name evidence="1" type="ORF">ARMGADRAFT_1033903</name>
</gene>
<organism evidence="1 2">
    <name type="scientific">Armillaria gallica</name>
    <name type="common">Bulbous honey fungus</name>
    <name type="synonym">Armillaria bulbosa</name>
    <dbReference type="NCBI Taxonomy" id="47427"/>
    <lineage>
        <taxon>Eukaryota</taxon>
        <taxon>Fungi</taxon>
        <taxon>Dikarya</taxon>
        <taxon>Basidiomycota</taxon>
        <taxon>Agaricomycotina</taxon>
        <taxon>Agaricomycetes</taxon>
        <taxon>Agaricomycetidae</taxon>
        <taxon>Agaricales</taxon>
        <taxon>Marasmiineae</taxon>
        <taxon>Physalacriaceae</taxon>
        <taxon>Armillaria</taxon>
    </lineage>
</organism>
<reference evidence="2" key="1">
    <citation type="journal article" date="2017" name="Nat. Ecol. Evol.">
        <title>Genome expansion and lineage-specific genetic innovations in the forest pathogenic fungi Armillaria.</title>
        <authorList>
            <person name="Sipos G."/>
            <person name="Prasanna A.N."/>
            <person name="Walter M.C."/>
            <person name="O'Connor E."/>
            <person name="Balint B."/>
            <person name="Krizsan K."/>
            <person name="Kiss B."/>
            <person name="Hess J."/>
            <person name="Varga T."/>
            <person name="Slot J."/>
            <person name="Riley R."/>
            <person name="Boka B."/>
            <person name="Rigling D."/>
            <person name="Barry K."/>
            <person name="Lee J."/>
            <person name="Mihaltcheva S."/>
            <person name="LaButti K."/>
            <person name="Lipzen A."/>
            <person name="Waldron R."/>
            <person name="Moloney N.M."/>
            <person name="Sperisen C."/>
            <person name="Kredics L."/>
            <person name="Vagvoelgyi C."/>
            <person name="Patrignani A."/>
            <person name="Fitzpatrick D."/>
            <person name="Nagy I."/>
            <person name="Doyle S."/>
            <person name="Anderson J.B."/>
            <person name="Grigoriev I.V."/>
            <person name="Gueldener U."/>
            <person name="Muensterkoetter M."/>
            <person name="Nagy L.G."/>
        </authorList>
    </citation>
    <scope>NUCLEOTIDE SEQUENCE [LARGE SCALE GENOMIC DNA]</scope>
    <source>
        <strain evidence="2">Ar21-2</strain>
    </source>
</reference>
<sequence length="155" mass="16233">MPTTVGGLGYQGHNAQLFAVPPLAAAFIALGELSAILTTGKILSSGTYAADVLPWEKEVNNSLPATMNILASHEPQSISTSSGKTLTANCSYYKSLLEATEAKGMTCPNLKKDHAFTLTHLGHAMLAIVIINDNPPTPDQSSGTITLQALANCHD</sequence>
<accession>A0A2H3DCD9</accession>
<name>A0A2H3DCD9_ARMGA</name>
<dbReference type="InParanoid" id="A0A2H3DCD9"/>
<evidence type="ECO:0000313" key="1">
    <source>
        <dbReference type="EMBL" id="PBK88538.1"/>
    </source>
</evidence>
<dbReference type="EMBL" id="KZ293672">
    <property type="protein sequence ID" value="PBK88538.1"/>
    <property type="molecule type" value="Genomic_DNA"/>
</dbReference>
<evidence type="ECO:0000313" key="2">
    <source>
        <dbReference type="Proteomes" id="UP000217790"/>
    </source>
</evidence>
<keyword evidence="2" id="KW-1185">Reference proteome</keyword>